<keyword evidence="2" id="KW-1185">Reference proteome</keyword>
<dbReference type="RefSeq" id="WP_133430084.1">
    <property type="nucleotide sequence ID" value="NZ_BMCC01000003.1"/>
</dbReference>
<dbReference type="EMBL" id="SCWE01000002">
    <property type="protein sequence ID" value="TDM02073.1"/>
    <property type="molecule type" value="Genomic_DNA"/>
</dbReference>
<gene>
    <name evidence="1" type="ORF">ERX37_07680</name>
</gene>
<evidence type="ECO:0000313" key="1">
    <source>
        <dbReference type="EMBL" id="TDM02073.1"/>
    </source>
</evidence>
<accession>A0A4R6BK27</accession>
<dbReference type="AlphaFoldDB" id="A0A4R6BK27"/>
<proteinExistence type="predicted"/>
<organism evidence="1 2">
    <name type="scientific">Macrococcus hajekii</name>
    <dbReference type="NCBI Taxonomy" id="198482"/>
    <lineage>
        <taxon>Bacteria</taxon>
        <taxon>Bacillati</taxon>
        <taxon>Bacillota</taxon>
        <taxon>Bacilli</taxon>
        <taxon>Bacillales</taxon>
        <taxon>Staphylococcaceae</taxon>
        <taxon>Macrococcus</taxon>
    </lineage>
</organism>
<dbReference type="Proteomes" id="UP000295328">
    <property type="component" value="Unassembled WGS sequence"/>
</dbReference>
<name>A0A4R6BK27_9STAP</name>
<evidence type="ECO:0000313" key="2">
    <source>
        <dbReference type="Proteomes" id="UP000295328"/>
    </source>
</evidence>
<sequence>MKTEARLEELQTDVSILQRKLSALSSLVYDRLESAETNAEAKWVERTPVAKKLYEETAEDLYLIATVISDISKSVDTIIEEKA</sequence>
<comment type="caution">
    <text evidence="1">The sequence shown here is derived from an EMBL/GenBank/DDBJ whole genome shotgun (WGS) entry which is preliminary data.</text>
</comment>
<reference evidence="1 2" key="1">
    <citation type="submission" date="2019-01" db="EMBL/GenBank/DDBJ databases">
        <title>Draft genome sequences of the type strains of six Macrococcus species.</title>
        <authorList>
            <person name="Mazhar S."/>
            <person name="Altermann E."/>
            <person name="Hill C."/>
            <person name="Mcauliffe O."/>
        </authorList>
    </citation>
    <scope>NUCLEOTIDE SEQUENCE [LARGE SCALE GENOMIC DNA]</scope>
    <source>
        <strain evidence="1 2">CCM4809</strain>
    </source>
</reference>
<protein>
    <submittedName>
        <fullName evidence="1">Uncharacterized protein</fullName>
    </submittedName>
</protein>